<dbReference type="Gene3D" id="1.10.357.140">
    <property type="entry name" value="UbiA prenyltransferase"/>
    <property type="match status" value="1"/>
</dbReference>
<evidence type="ECO:0000256" key="3">
    <source>
        <dbReference type="ARBA" id="ARBA00022679"/>
    </source>
</evidence>
<dbReference type="NCBIfam" id="NF009525">
    <property type="entry name" value="PRK12887.1"/>
    <property type="match status" value="1"/>
</dbReference>
<evidence type="ECO:0000256" key="2">
    <source>
        <dbReference type="ARBA" id="ARBA00005985"/>
    </source>
</evidence>
<dbReference type="InterPro" id="IPR044502">
    <property type="entry name" value="AtHST-like"/>
</dbReference>
<evidence type="ECO:0000256" key="4">
    <source>
        <dbReference type="ARBA" id="ARBA00022692"/>
    </source>
</evidence>
<keyword evidence="3" id="KW-0808">Transferase</keyword>
<evidence type="ECO:0000256" key="6">
    <source>
        <dbReference type="ARBA" id="ARBA00023136"/>
    </source>
</evidence>
<feature type="transmembrane region" description="Helical" evidence="8">
    <location>
        <begin position="350"/>
        <end position="371"/>
    </location>
</feature>
<feature type="compositionally biased region" description="Polar residues" evidence="7">
    <location>
        <begin position="38"/>
        <end position="48"/>
    </location>
</feature>
<evidence type="ECO:0000256" key="7">
    <source>
        <dbReference type="SAM" id="MobiDB-lite"/>
    </source>
</evidence>
<evidence type="ECO:0000256" key="8">
    <source>
        <dbReference type="SAM" id="Phobius"/>
    </source>
</evidence>
<dbReference type="Proteomes" id="UP000256970">
    <property type="component" value="Unassembled WGS sequence"/>
</dbReference>
<protein>
    <recommendedName>
        <fullName evidence="11">Homogentisate phytyltransferase</fullName>
    </recommendedName>
</protein>
<feature type="transmembrane region" description="Helical" evidence="8">
    <location>
        <begin position="211"/>
        <end position="230"/>
    </location>
</feature>
<dbReference type="GO" id="GO:0016020">
    <property type="term" value="C:membrane"/>
    <property type="evidence" value="ECO:0007669"/>
    <property type="project" value="UniProtKB-SubCell"/>
</dbReference>
<dbReference type="GO" id="GO:0004659">
    <property type="term" value="F:prenyltransferase activity"/>
    <property type="evidence" value="ECO:0007669"/>
    <property type="project" value="InterPro"/>
</dbReference>
<comment type="subcellular location">
    <subcellularLocation>
        <location evidence="1">Membrane</location>
        <topology evidence="1">Multi-pass membrane protein</topology>
    </subcellularLocation>
</comment>
<feature type="transmembrane region" description="Helical" evidence="8">
    <location>
        <begin position="307"/>
        <end position="325"/>
    </location>
</feature>
<dbReference type="InterPro" id="IPR044878">
    <property type="entry name" value="UbiA_sf"/>
</dbReference>
<evidence type="ECO:0000313" key="9">
    <source>
        <dbReference type="EMBL" id="SZX61975.1"/>
    </source>
</evidence>
<dbReference type="PANTHER" id="PTHR43009:SF7">
    <property type="entry name" value="HOMOGENTISATE GERANYLGERANYLTRANSFERASE, CHLOROPLASTIC"/>
    <property type="match status" value="1"/>
</dbReference>
<keyword evidence="10" id="KW-1185">Reference proteome</keyword>
<evidence type="ECO:0008006" key="11">
    <source>
        <dbReference type="Google" id="ProtNLM"/>
    </source>
</evidence>
<feature type="region of interest" description="Disordered" evidence="7">
    <location>
        <begin position="25"/>
        <end position="48"/>
    </location>
</feature>
<keyword evidence="4 8" id="KW-0812">Transmembrane</keyword>
<keyword evidence="5 8" id="KW-1133">Transmembrane helix</keyword>
<feature type="transmembrane region" description="Helical" evidence="8">
    <location>
        <begin position="265"/>
        <end position="287"/>
    </location>
</feature>
<sequence>MNGPSGLQQHAAQLQLQGTRLYRTANGKVKPRRLPFQPNASSNLRSGAYSHQQQLSSCSSIPAAQPSTNCLPPGRHYCCTSSSFSTTSSGSSSPQQQRRATACAAAAGDRSQPVASSLADSMQQLLAALDALYRFSRPHTMLGTFVSIVSVSSMALGSAAWSAAALTGLCQALVAALLMNVAIVGINQVYDVEIDKVNKPYLPLASGDLSMQQAIGIVAATAALSLLLGVLSGSPALLATLALSLLLGVLYSMELPFMRWKRSPWLAALCILAVRAVMVQLGFFLHMQHALGVTGGVTGGNFIVTRPLGFTMSFMLLFSVVIALFKDLPDVKGDTQAGVQTFSVRHGTKIVFWTCVGLLMAAYAGGIVFALTSPEPWSRLPVALGHAALAALLWGRSAKVNVGRKGELTEHYMFVWKLFYAEYLIIPFLR</sequence>
<dbReference type="Pfam" id="PF01040">
    <property type="entry name" value="UbiA"/>
    <property type="match status" value="1"/>
</dbReference>
<dbReference type="AlphaFoldDB" id="A0A383V8R3"/>
<keyword evidence="6 8" id="KW-0472">Membrane</keyword>
<feature type="transmembrane region" description="Helical" evidence="8">
    <location>
        <begin position="172"/>
        <end position="190"/>
    </location>
</feature>
<dbReference type="CDD" id="cd13960">
    <property type="entry name" value="PT_UbiA_HPT1"/>
    <property type="match status" value="1"/>
</dbReference>
<gene>
    <name evidence="9" type="ORF">BQ4739_LOCUS2524</name>
</gene>
<accession>A0A383V8R3</accession>
<feature type="transmembrane region" description="Helical" evidence="8">
    <location>
        <begin position="377"/>
        <end position="395"/>
    </location>
</feature>
<feature type="transmembrane region" description="Helical" evidence="8">
    <location>
        <begin position="142"/>
        <end position="166"/>
    </location>
</feature>
<dbReference type="STRING" id="3088.A0A383V8R3"/>
<evidence type="ECO:0000256" key="5">
    <source>
        <dbReference type="ARBA" id="ARBA00022989"/>
    </source>
</evidence>
<dbReference type="InterPro" id="IPR000537">
    <property type="entry name" value="UbiA_prenyltransferase"/>
</dbReference>
<comment type="similarity">
    <text evidence="2">Belongs to the UbiA prenyltransferase family.</text>
</comment>
<reference evidence="9 10" key="1">
    <citation type="submission" date="2016-10" db="EMBL/GenBank/DDBJ databases">
        <authorList>
            <person name="Cai Z."/>
        </authorList>
    </citation>
    <scope>NUCLEOTIDE SEQUENCE [LARGE SCALE GENOMIC DNA]</scope>
</reference>
<name>A0A383V8R3_TETOB</name>
<evidence type="ECO:0000256" key="1">
    <source>
        <dbReference type="ARBA" id="ARBA00004141"/>
    </source>
</evidence>
<organism evidence="9 10">
    <name type="scientific">Tetradesmus obliquus</name>
    <name type="common">Green alga</name>
    <name type="synonym">Acutodesmus obliquus</name>
    <dbReference type="NCBI Taxonomy" id="3088"/>
    <lineage>
        <taxon>Eukaryota</taxon>
        <taxon>Viridiplantae</taxon>
        <taxon>Chlorophyta</taxon>
        <taxon>core chlorophytes</taxon>
        <taxon>Chlorophyceae</taxon>
        <taxon>CS clade</taxon>
        <taxon>Sphaeropleales</taxon>
        <taxon>Scenedesmaceae</taxon>
        <taxon>Tetradesmus</taxon>
    </lineage>
</organism>
<evidence type="ECO:0000313" key="10">
    <source>
        <dbReference type="Proteomes" id="UP000256970"/>
    </source>
</evidence>
<dbReference type="PANTHER" id="PTHR43009">
    <property type="entry name" value="HOMOGENTISATE SOLANESYLTRANSFERASE, CHLOROPLASTIC"/>
    <property type="match status" value="1"/>
</dbReference>
<proteinExistence type="inferred from homology"/>
<dbReference type="EMBL" id="FNXT01000186">
    <property type="protein sequence ID" value="SZX61975.1"/>
    <property type="molecule type" value="Genomic_DNA"/>
</dbReference>
<feature type="transmembrane region" description="Helical" evidence="8">
    <location>
        <begin position="236"/>
        <end position="253"/>
    </location>
</feature>